<proteinExistence type="predicted"/>
<protein>
    <submittedName>
        <fullName evidence="2">Uncharacterized protein</fullName>
    </submittedName>
</protein>
<dbReference type="Proteomes" id="UP000004200">
    <property type="component" value="Unassembled WGS sequence"/>
</dbReference>
<reference evidence="2 3" key="1">
    <citation type="submission" date="2011-06" db="EMBL/GenBank/DDBJ databases">
        <title>The draft genome of Thiorhodococcus drewsii AZ1.</title>
        <authorList>
            <consortium name="US DOE Joint Genome Institute (JGI-PGF)"/>
            <person name="Lucas S."/>
            <person name="Han J."/>
            <person name="Lapidus A."/>
            <person name="Cheng J.-F."/>
            <person name="Goodwin L."/>
            <person name="Pitluck S."/>
            <person name="Peters L."/>
            <person name="Land M.L."/>
            <person name="Hauser L."/>
            <person name="Vogl K."/>
            <person name="Liu Z."/>
            <person name="Imhoff J."/>
            <person name="Thiel V."/>
            <person name="Frigaard N.-U."/>
            <person name="Bryant D.A."/>
            <person name="Woyke T.J."/>
        </authorList>
    </citation>
    <scope>NUCLEOTIDE SEQUENCE [LARGE SCALE GENOMIC DNA]</scope>
    <source>
        <strain evidence="2 3">AZ1</strain>
    </source>
</reference>
<dbReference type="eggNOG" id="ENOG5033FAR">
    <property type="taxonomic scope" value="Bacteria"/>
</dbReference>
<evidence type="ECO:0000313" key="2">
    <source>
        <dbReference type="EMBL" id="EGV31890.1"/>
    </source>
</evidence>
<dbReference type="STRING" id="765913.ThidrDRAFT_1775"/>
<dbReference type="AlphaFoldDB" id="G2E0G2"/>
<sequence>MGALGILAAVVLLIGGVQSTMNLADADHSGTSQSTPVIEVQAIQPDATQRGN</sequence>
<dbReference type="EMBL" id="AFWT01000010">
    <property type="protein sequence ID" value="EGV31890.1"/>
    <property type="molecule type" value="Genomic_DNA"/>
</dbReference>
<evidence type="ECO:0000313" key="3">
    <source>
        <dbReference type="Proteomes" id="UP000004200"/>
    </source>
</evidence>
<keyword evidence="3" id="KW-1185">Reference proteome</keyword>
<gene>
    <name evidence="2" type="ORF">ThidrDRAFT_1775</name>
</gene>
<comment type="caution">
    <text evidence="2">The sequence shown here is derived from an EMBL/GenBank/DDBJ whole genome shotgun (WGS) entry which is preliminary data.</text>
</comment>
<name>G2E0G2_9GAMM</name>
<accession>G2E0G2</accession>
<evidence type="ECO:0000256" key="1">
    <source>
        <dbReference type="SAM" id="MobiDB-lite"/>
    </source>
</evidence>
<dbReference type="RefSeq" id="WP_007040489.1">
    <property type="nucleotide sequence ID" value="NZ_AFWT01000010.1"/>
</dbReference>
<organism evidence="2 3">
    <name type="scientific">Thiorhodococcus drewsii AZ1</name>
    <dbReference type="NCBI Taxonomy" id="765913"/>
    <lineage>
        <taxon>Bacteria</taxon>
        <taxon>Pseudomonadati</taxon>
        <taxon>Pseudomonadota</taxon>
        <taxon>Gammaproteobacteria</taxon>
        <taxon>Chromatiales</taxon>
        <taxon>Chromatiaceae</taxon>
        <taxon>Thiorhodococcus</taxon>
    </lineage>
</organism>
<feature type="region of interest" description="Disordered" evidence="1">
    <location>
        <begin position="27"/>
        <end position="52"/>
    </location>
</feature>